<dbReference type="GO" id="GO:0006644">
    <property type="term" value="P:phospholipid metabolic process"/>
    <property type="evidence" value="ECO:0007669"/>
    <property type="project" value="InterPro"/>
</dbReference>
<dbReference type="SUPFAM" id="SSF48619">
    <property type="entry name" value="Phospholipase A2, PLA2"/>
    <property type="match status" value="1"/>
</dbReference>
<dbReference type="Gene3D" id="1.20.90.10">
    <property type="entry name" value="Phospholipase A2 domain"/>
    <property type="match status" value="1"/>
</dbReference>
<dbReference type="Pfam" id="PF09056">
    <property type="entry name" value="Phospholip_A2_3"/>
    <property type="match status" value="1"/>
</dbReference>
<proteinExistence type="predicted"/>
<dbReference type="GO" id="GO:0050482">
    <property type="term" value="P:arachidonate secretion"/>
    <property type="evidence" value="ECO:0007669"/>
    <property type="project" value="InterPro"/>
</dbReference>
<protein>
    <submittedName>
        <fullName evidence="1">Unannotated protein</fullName>
    </submittedName>
</protein>
<sequence length="148" mass="16768">MGAMLLVLVAVASMATAPLPTRYTPPPFATDTEAVHYVSFTLDLQTFVRQRSALKRAYPLLDWTTDGCSAPVVGSEGRSFNFRSACWRHDFGYRNFKRLGAFNEFVRLQIDEQFRLDTETTCAPRVHTARFRCFAWAEVFFVAVRASG</sequence>
<evidence type="ECO:0000313" key="1">
    <source>
        <dbReference type="EMBL" id="CAB4656206.1"/>
    </source>
</evidence>
<dbReference type="GO" id="GO:0004623">
    <property type="term" value="F:phospholipase A2 activity"/>
    <property type="evidence" value="ECO:0007669"/>
    <property type="project" value="InterPro"/>
</dbReference>
<organism evidence="1">
    <name type="scientific">freshwater metagenome</name>
    <dbReference type="NCBI Taxonomy" id="449393"/>
    <lineage>
        <taxon>unclassified sequences</taxon>
        <taxon>metagenomes</taxon>
        <taxon>ecological metagenomes</taxon>
    </lineage>
</organism>
<name>A0A6J6L3R8_9ZZZZ</name>
<dbReference type="InterPro" id="IPR036444">
    <property type="entry name" value="PLipase_A2_dom_sf"/>
</dbReference>
<gene>
    <name evidence="1" type="ORF">UFOPK2195_00752</name>
</gene>
<dbReference type="AlphaFoldDB" id="A0A6J6L3R8"/>
<accession>A0A6J6L3R8</accession>
<dbReference type="InterPro" id="IPR015141">
    <property type="entry name" value="PLipase_A2_prok/fun"/>
</dbReference>
<dbReference type="EMBL" id="CAEZWH010000139">
    <property type="protein sequence ID" value="CAB4656206.1"/>
    <property type="molecule type" value="Genomic_DNA"/>
</dbReference>
<reference evidence="1" key="1">
    <citation type="submission" date="2020-05" db="EMBL/GenBank/DDBJ databases">
        <authorList>
            <person name="Chiriac C."/>
            <person name="Salcher M."/>
            <person name="Ghai R."/>
            <person name="Kavagutti S V."/>
        </authorList>
    </citation>
    <scope>NUCLEOTIDE SEQUENCE</scope>
</reference>